<proteinExistence type="inferred from homology"/>
<evidence type="ECO:0000256" key="2">
    <source>
        <dbReference type="ARBA" id="ARBA00004434"/>
    </source>
</evidence>
<accession>A0A7M7JZ12</accession>
<dbReference type="GeneID" id="111249051"/>
<dbReference type="Proteomes" id="UP000594260">
    <property type="component" value="Unplaced"/>
</dbReference>
<evidence type="ECO:0000256" key="5">
    <source>
        <dbReference type="ARBA" id="ARBA00022448"/>
    </source>
</evidence>
<dbReference type="PANTHER" id="PTHR13327">
    <property type="entry name" value="NADH-UBIQUINONE OXIDOREDUCTASE ESSS SUBUNIT, MITOCHONDRIAL PRECURSOR"/>
    <property type="match status" value="1"/>
</dbReference>
<evidence type="ECO:0000256" key="12">
    <source>
        <dbReference type="ARBA" id="ARBA00023128"/>
    </source>
</evidence>
<dbReference type="EnsemblMetazoa" id="XM_022802346">
    <property type="protein sequence ID" value="XP_022658081"/>
    <property type="gene ID" value="LOC111249051"/>
</dbReference>
<dbReference type="Pfam" id="PF10183">
    <property type="entry name" value="ESSS"/>
    <property type="match status" value="1"/>
</dbReference>
<keyword evidence="12" id="KW-0496">Mitochondrion</keyword>
<dbReference type="FunCoup" id="A0A7M7JZ12">
    <property type="interactions" value="392"/>
</dbReference>
<name>A0A7M7JZ12_VARDE</name>
<evidence type="ECO:0000256" key="11">
    <source>
        <dbReference type="ARBA" id="ARBA00022989"/>
    </source>
</evidence>
<keyword evidence="7 17" id="KW-0812">Transmembrane</keyword>
<comment type="subunit">
    <text evidence="16">Complex I is composed of 45 different subunits. Interacts with BCAP31.</text>
</comment>
<comment type="similarity">
    <text evidence="3">Belongs to the complex I NDUFB11 subunit family.</text>
</comment>
<evidence type="ECO:0000256" key="14">
    <source>
        <dbReference type="ARBA" id="ARBA00030753"/>
    </source>
</evidence>
<evidence type="ECO:0000313" key="18">
    <source>
        <dbReference type="EnsemblMetazoa" id="XP_022658081"/>
    </source>
</evidence>
<evidence type="ECO:0000256" key="6">
    <source>
        <dbReference type="ARBA" id="ARBA00022660"/>
    </source>
</evidence>
<evidence type="ECO:0000256" key="8">
    <source>
        <dbReference type="ARBA" id="ARBA00022792"/>
    </source>
</evidence>
<keyword evidence="8" id="KW-0999">Mitochondrion inner membrane</keyword>
<evidence type="ECO:0000256" key="15">
    <source>
        <dbReference type="ARBA" id="ARBA00031387"/>
    </source>
</evidence>
<dbReference type="RefSeq" id="XP_022658081.1">
    <property type="nucleotide sequence ID" value="XM_022802346.1"/>
</dbReference>
<organism evidence="18 19">
    <name type="scientific">Varroa destructor</name>
    <name type="common">Honeybee mite</name>
    <dbReference type="NCBI Taxonomy" id="109461"/>
    <lineage>
        <taxon>Eukaryota</taxon>
        <taxon>Metazoa</taxon>
        <taxon>Ecdysozoa</taxon>
        <taxon>Arthropoda</taxon>
        <taxon>Chelicerata</taxon>
        <taxon>Arachnida</taxon>
        <taxon>Acari</taxon>
        <taxon>Parasitiformes</taxon>
        <taxon>Mesostigmata</taxon>
        <taxon>Gamasina</taxon>
        <taxon>Dermanyssoidea</taxon>
        <taxon>Varroidae</taxon>
        <taxon>Varroa</taxon>
    </lineage>
</organism>
<keyword evidence="10" id="KW-0249">Electron transport</keyword>
<keyword evidence="19" id="KW-1185">Reference proteome</keyword>
<keyword evidence="9" id="KW-0809">Transit peptide</keyword>
<dbReference type="KEGG" id="vde:111249051"/>
<feature type="transmembrane region" description="Helical" evidence="17">
    <location>
        <begin position="99"/>
        <end position="120"/>
    </location>
</feature>
<evidence type="ECO:0000313" key="19">
    <source>
        <dbReference type="Proteomes" id="UP000594260"/>
    </source>
</evidence>
<keyword evidence="6" id="KW-0679">Respiratory chain</keyword>
<comment type="subcellular location">
    <subcellularLocation>
        <location evidence="2">Mitochondrion inner membrane</location>
        <topology evidence="2">Single-pass membrane protein</topology>
    </subcellularLocation>
</comment>
<evidence type="ECO:0000256" key="1">
    <source>
        <dbReference type="ARBA" id="ARBA00003195"/>
    </source>
</evidence>
<evidence type="ECO:0000256" key="13">
    <source>
        <dbReference type="ARBA" id="ARBA00023136"/>
    </source>
</evidence>
<evidence type="ECO:0000256" key="9">
    <source>
        <dbReference type="ARBA" id="ARBA00022946"/>
    </source>
</evidence>
<protein>
    <recommendedName>
        <fullName evidence="4">NADH dehydrogenase [ubiquinone] 1 beta subcomplex subunit 11, mitochondrial</fullName>
    </recommendedName>
    <alternativeName>
        <fullName evidence="15">Complex I-ESSS</fullName>
    </alternativeName>
    <alternativeName>
        <fullName evidence="14">NADH-ubiquinone oxidoreductase ESSS subunit</fullName>
    </alternativeName>
</protein>
<evidence type="ECO:0000256" key="3">
    <source>
        <dbReference type="ARBA" id="ARBA00008915"/>
    </source>
</evidence>
<evidence type="ECO:0000256" key="4">
    <source>
        <dbReference type="ARBA" id="ARBA00018632"/>
    </source>
</evidence>
<dbReference type="CTD" id="42282"/>
<evidence type="ECO:0000256" key="17">
    <source>
        <dbReference type="SAM" id="Phobius"/>
    </source>
</evidence>
<sequence length="173" mass="19764">MILCRLASVRRLNTLRPLTAQRPQLVAVPTTVSTGHKLVRWISSSEKKPATHVGNAPDTVIDNPPRTAEDFAEAATKSRNWISYGYNIEDIEDDRDMHALVMFCMVSIGLVGTTFLLGYLPDFRDKDWAHREAFLELARREKYGRPLIDKEFIPVERIHLPSEEELEGVEVYL</sequence>
<dbReference type="GO" id="GO:0005743">
    <property type="term" value="C:mitochondrial inner membrane"/>
    <property type="evidence" value="ECO:0007669"/>
    <property type="project" value="UniProtKB-SubCell"/>
</dbReference>
<evidence type="ECO:0000256" key="16">
    <source>
        <dbReference type="ARBA" id="ARBA00046528"/>
    </source>
</evidence>
<dbReference type="OrthoDB" id="5917019at2759"/>
<dbReference type="InParanoid" id="A0A7M7JZ12"/>
<keyword evidence="13 17" id="KW-0472">Membrane</keyword>
<keyword evidence="5" id="KW-0813">Transport</keyword>
<evidence type="ECO:0000256" key="10">
    <source>
        <dbReference type="ARBA" id="ARBA00022982"/>
    </source>
</evidence>
<evidence type="ECO:0000256" key="7">
    <source>
        <dbReference type="ARBA" id="ARBA00022692"/>
    </source>
</evidence>
<dbReference type="InterPro" id="IPR019329">
    <property type="entry name" value="NADH_UbQ_OxRdtase_ESSS_su"/>
</dbReference>
<keyword evidence="11 17" id="KW-1133">Transmembrane helix</keyword>
<reference evidence="18" key="1">
    <citation type="submission" date="2021-01" db="UniProtKB">
        <authorList>
            <consortium name="EnsemblMetazoa"/>
        </authorList>
    </citation>
    <scope>IDENTIFICATION</scope>
</reference>
<comment type="function">
    <text evidence="1">Accessory subunit of the mitochondrial membrane respiratory chain NADH dehydrogenase (Complex I), that is believed not to be involved in catalysis. Complex I functions in the transfer of electrons from NADH to the respiratory chain. The immediate electron acceptor for the enzyme is believed to be ubiquinone.</text>
</comment>
<dbReference type="OMA" id="NWQSYGW"/>
<dbReference type="AlphaFoldDB" id="A0A7M7JZ12"/>
<dbReference type="PANTHER" id="PTHR13327:SF0">
    <property type="entry name" value="NADH DEHYDROGENASE [UBIQUINONE] 1 BETA SUBCOMPLEX SUBUNIT 11, MITOCHONDRIAL"/>
    <property type="match status" value="1"/>
</dbReference>